<dbReference type="EC" id="3.1.-.-" evidence="10 11"/>
<dbReference type="eggNOG" id="COG0847">
    <property type="taxonomic scope" value="Bacteria"/>
</dbReference>
<dbReference type="HAMAP" id="MF_02206">
    <property type="entry name" value="DinG_exonucl"/>
    <property type="match status" value="1"/>
</dbReference>
<dbReference type="Pfam" id="PF13307">
    <property type="entry name" value="Helicase_C_2"/>
    <property type="match status" value="1"/>
</dbReference>
<dbReference type="STRING" id="1291743.LOSG293_140210"/>
<dbReference type="InterPro" id="IPR006555">
    <property type="entry name" value="ATP-dep_Helicase_C"/>
</dbReference>
<dbReference type="InterPro" id="IPR014001">
    <property type="entry name" value="Helicase_ATP-bd"/>
</dbReference>
<evidence type="ECO:0000256" key="11">
    <source>
        <dbReference type="RuleBase" id="RU364106"/>
    </source>
</evidence>
<reference evidence="13" key="1">
    <citation type="journal article" date="2014" name="Genome Announc.">
        <title>Draft Genome Sequence of Lactobacillus oryzae Strain SG293T.</title>
        <authorList>
            <person name="Tanizawa Y."/>
            <person name="Fujisawa T."/>
            <person name="Mochizuki T."/>
            <person name="Kaminuma E."/>
            <person name="Nakamura Y."/>
            <person name="Tohno M."/>
        </authorList>
    </citation>
    <scope>NUCLEOTIDE SEQUENCE [LARGE SCALE GENOMIC DNA]</scope>
    <source>
        <strain evidence="13">SG293</strain>
    </source>
</reference>
<dbReference type="AlphaFoldDB" id="A0A081BIL4"/>
<evidence type="ECO:0000256" key="10">
    <source>
        <dbReference type="HAMAP-Rule" id="MF_02206"/>
    </source>
</evidence>
<dbReference type="Gene3D" id="3.40.50.300">
    <property type="entry name" value="P-loop containing nucleotide triphosphate hydrolases"/>
    <property type="match status" value="2"/>
</dbReference>
<dbReference type="GO" id="GO:0005829">
    <property type="term" value="C:cytosol"/>
    <property type="evidence" value="ECO:0007669"/>
    <property type="project" value="TreeGrafter"/>
</dbReference>
<dbReference type="NCBIfam" id="TIGR01407">
    <property type="entry name" value="dinG_rel"/>
    <property type="match status" value="1"/>
</dbReference>
<dbReference type="PANTHER" id="PTHR30231">
    <property type="entry name" value="DNA POLYMERASE III SUBUNIT EPSILON"/>
    <property type="match status" value="1"/>
</dbReference>
<keyword evidence="8 10" id="KW-0067">ATP-binding</keyword>
<keyword evidence="7 10" id="KW-0269">Exonuclease</keyword>
<dbReference type="InterPro" id="IPR012337">
    <property type="entry name" value="RNaseH-like_sf"/>
</dbReference>
<evidence type="ECO:0000256" key="3">
    <source>
        <dbReference type="ARBA" id="ARBA00022705"/>
    </source>
</evidence>
<dbReference type="eggNOG" id="COG1199">
    <property type="taxonomic scope" value="Bacteria"/>
</dbReference>
<keyword evidence="14" id="KW-1185">Reference proteome</keyword>
<keyword evidence="3" id="KW-0235">DNA replication</keyword>
<dbReference type="RefSeq" id="WP_034527711.1">
    <property type="nucleotide sequence ID" value="NZ_BBAZ01000014.1"/>
</dbReference>
<evidence type="ECO:0000256" key="7">
    <source>
        <dbReference type="ARBA" id="ARBA00022839"/>
    </source>
</evidence>
<dbReference type="GO" id="GO:0005524">
    <property type="term" value="F:ATP binding"/>
    <property type="evidence" value="ECO:0007669"/>
    <property type="project" value="UniProtKB-UniRule"/>
</dbReference>
<dbReference type="GO" id="GO:0008408">
    <property type="term" value="F:3'-5' exonuclease activity"/>
    <property type="evidence" value="ECO:0007669"/>
    <property type="project" value="UniProtKB-UniRule"/>
</dbReference>
<keyword evidence="4 10" id="KW-0540">Nuclease</keyword>
<dbReference type="InterPro" id="IPR027417">
    <property type="entry name" value="P-loop_NTPase"/>
</dbReference>
<proteinExistence type="inferred from homology"/>
<comment type="similarity">
    <text evidence="10 11">Belongs to the helicase family. DinG subfamily. Type 2 sub-subfamily.</text>
</comment>
<evidence type="ECO:0000259" key="12">
    <source>
        <dbReference type="PROSITE" id="PS51193"/>
    </source>
</evidence>
<dbReference type="EMBL" id="BBJM01000014">
    <property type="protein sequence ID" value="GAK47882.1"/>
    <property type="molecule type" value="Genomic_DNA"/>
</dbReference>
<keyword evidence="9" id="KW-0239">DNA-directed DNA polymerase</keyword>
<dbReference type="Proteomes" id="UP000028700">
    <property type="component" value="Unassembled WGS sequence"/>
</dbReference>
<dbReference type="SMART" id="SM00487">
    <property type="entry name" value="DEXDc"/>
    <property type="match status" value="1"/>
</dbReference>
<dbReference type="FunFam" id="3.30.420.10:FF:000045">
    <property type="entry name" value="3'-5' exonuclease DinG"/>
    <property type="match status" value="1"/>
</dbReference>
<dbReference type="PANTHER" id="PTHR30231:SF41">
    <property type="entry name" value="DNA POLYMERASE III SUBUNIT EPSILON"/>
    <property type="match status" value="1"/>
</dbReference>
<feature type="short sequence motif" description="DEAH box" evidence="10">
    <location>
        <begin position="463"/>
        <end position="466"/>
    </location>
</feature>
<dbReference type="PROSITE" id="PS51193">
    <property type="entry name" value="HELICASE_ATP_BIND_2"/>
    <property type="match status" value="1"/>
</dbReference>
<evidence type="ECO:0000256" key="2">
    <source>
        <dbReference type="ARBA" id="ARBA00022695"/>
    </source>
</evidence>
<keyword evidence="13" id="KW-0347">Helicase</keyword>
<evidence type="ECO:0000313" key="13">
    <source>
        <dbReference type="EMBL" id="GAK47882.1"/>
    </source>
</evidence>
<comment type="function">
    <text evidence="10 11">3'-5' exonuclease.</text>
</comment>
<dbReference type="InterPro" id="IPR013520">
    <property type="entry name" value="Ribonucl_H"/>
</dbReference>
<dbReference type="InterPro" id="IPR014013">
    <property type="entry name" value="Helic_SF1/SF2_ATP-bd_DinG/Rad3"/>
</dbReference>
<evidence type="ECO:0000256" key="6">
    <source>
        <dbReference type="ARBA" id="ARBA00022801"/>
    </source>
</evidence>
<dbReference type="NCBIfam" id="TIGR00573">
    <property type="entry name" value="dnaq"/>
    <property type="match status" value="1"/>
</dbReference>
<name>A0A081BIL4_9LACO</name>
<dbReference type="Pfam" id="PF00929">
    <property type="entry name" value="RNase_T"/>
    <property type="match status" value="1"/>
</dbReference>
<dbReference type="InterPro" id="IPR006310">
    <property type="entry name" value="DinG"/>
</dbReference>
<dbReference type="GO" id="GO:0016818">
    <property type="term" value="F:hydrolase activity, acting on acid anhydrides, in phosphorus-containing anhydrides"/>
    <property type="evidence" value="ECO:0007669"/>
    <property type="project" value="InterPro"/>
</dbReference>
<dbReference type="SMART" id="SM00491">
    <property type="entry name" value="HELICc2"/>
    <property type="match status" value="1"/>
</dbReference>
<dbReference type="Pfam" id="PF00270">
    <property type="entry name" value="DEAD"/>
    <property type="match status" value="1"/>
</dbReference>
<keyword evidence="2" id="KW-0548">Nucleotidyltransferase</keyword>
<evidence type="ECO:0000256" key="5">
    <source>
        <dbReference type="ARBA" id="ARBA00022741"/>
    </source>
</evidence>
<gene>
    <name evidence="10 11" type="primary">dinG</name>
    <name evidence="13" type="ORF">LOSG293_140210</name>
</gene>
<dbReference type="GO" id="GO:0004386">
    <property type="term" value="F:helicase activity"/>
    <property type="evidence" value="ECO:0007669"/>
    <property type="project" value="UniProtKB-KW"/>
</dbReference>
<dbReference type="GO" id="GO:0003677">
    <property type="term" value="F:DNA binding"/>
    <property type="evidence" value="ECO:0007669"/>
    <property type="project" value="InterPro"/>
</dbReference>
<dbReference type="GO" id="GO:0045004">
    <property type="term" value="P:DNA replication proofreading"/>
    <property type="evidence" value="ECO:0007669"/>
    <property type="project" value="TreeGrafter"/>
</dbReference>
<dbReference type="InterPro" id="IPR036397">
    <property type="entry name" value="RNaseH_sf"/>
</dbReference>
<dbReference type="SUPFAM" id="SSF53098">
    <property type="entry name" value="Ribonuclease H-like"/>
    <property type="match status" value="1"/>
</dbReference>
<keyword evidence="6 10" id="KW-0378">Hydrolase</keyword>
<dbReference type="GO" id="GO:0003887">
    <property type="term" value="F:DNA-directed DNA polymerase activity"/>
    <property type="evidence" value="ECO:0007669"/>
    <property type="project" value="UniProtKB-KW"/>
</dbReference>
<feature type="binding site" evidence="10">
    <location>
        <begin position="286"/>
        <end position="293"/>
    </location>
    <ligand>
        <name>ATP</name>
        <dbReference type="ChEBI" id="CHEBI:30616"/>
    </ligand>
</feature>
<keyword evidence="1" id="KW-0808">Transferase</keyword>
<protein>
    <recommendedName>
        <fullName evidence="10 11">3'-5' exonuclease DinG</fullName>
        <ecNumber evidence="10 11">3.1.-.-</ecNumber>
    </recommendedName>
</protein>
<dbReference type="CDD" id="cd06127">
    <property type="entry name" value="DEDDh"/>
    <property type="match status" value="1"/>
</dbReference>
<keyword evidence="5 10" id="KW-0547">Nucleotide-binding</keyword>
<sequence length="946" mass="107457">METETTYAVVDLETTGTSLTEGGRIIQFGCAFVKNNQIIDQFSTDVNPEMPISEAITRLTGITNKRVAKAPIFDDVAEVIYGMLANTTFVAHNVNFDLPFLNHELERVGFPALTGPAIDTVQLSQILLPTATSYRLQDLSQLFSISHENPHSADSDAEATANLLIFLLDRLRTLPLTTLKQLNQIQAVLTRETGTLFAEAIQYVNHHLEPLPDYLLIKNGLALRKPMELAQTTPLTPNLTYPKTQKQKKQRYQNQLEWRPEQAKMMNLIYHNFDQADDQKQLLIEAPTGVGKSMGYSLPMAYLAKQHHQVVISTATTLLQDQLVNQTMPVLNQILPFKTAAILLKGSQHYLDLDRFATSLKVVDHSPQSQLVKMKILVWLTQTLSGDLDELHLSTDQVPYLETITHMGFNFQKRRSTFGDDDFLVRRNQRLDQADFVITNHAYLVKHGADLGQKLNQPYLVIDEAQNLAENALNEERQTVEFNAFQKEMRRLQNIISNQHGKDLLDLFNEDGLAMSALERLMGMLDKNQVELQVFVNKLYKEFLGRRRAADQDGYLEVEVKTAQLRSFFADNVAQLNSYQRFNRLLNELAKKLMHQYRLNEKRWLVTDKLLVAKFEKVVLQITAQLDQLIVFEGQIADEQTNRVFWLRVNHVGDTSSLQLISNLLTTHNYLSSKIYSHFQPVVLTGASLLSSRNSPFIYDQLDVDRTETKTRKIKSDFDFSLQSQLYIATDSPDPVSTIQPQYEAYLVNALSKLLVASNKQTLVLFNSLETIQHVYGGLRANPQLAKRVILAQGVTGSREKIIKRFKSTGENAIILGAASFWEGLDFPSSQLELLVVTRLPFDSPGMPMVKAVSDMLKEQGKSPFYSYALPKATLKLKQGIGRLIRSRQDTGVTVILDSRIQQRQYGHTMLSAMPDGLPIFKKKLDQITEEMKLFFEQHNHPTNEE</sequence>
<evidence type="ECO:0000256" key="1">
    <source>
        <dbReference type="ARBA" id="ARBA00022679"/>
    </source>
</evidence>
<dbReference type="SMART" id="SM00479">
    <property type="entry name" value="EXOIII"/>
    <property type="match status" value="1"/>
</dbReference>
<comment type="caution">
    <text evidence="13">The sequence shown here is derived from an EMBL/GenBank/DDBJ whole genome shotgun (WGS) entry which is preliminary data.</text>
</comment>
<accession>A0A081BIL4</accession>
<evidence type="ECO:0000256" key="8">
    <source>
        <dbReference type="ARBA" id="ARBA00022840"/>
    </source>
</evidence>
<dbReference type="OrthoDB" id="9803913at2"/>
<evidence type="ECO:0000256" key="9">
    <source>
        <dbReference type="ARBA" id="ARBA00022932"/>
    </source>
</evidence>
<evidence type="ECO:0000313" key="14">
    <source>
        <dbReference type="Proteomes" id="UP000028700"/>
    </source>
</evidence>
<feature type="domain" description="Helicase ATP-binding" evidence="12">
    <location>
        <begin position="248"/>
        <end position="531"/>
    </location>
</feature>
<organism evidence="13 14">
    <name type="scientific">Secundilactobacillus oryzae JCM 18671</name>
    <dbReference type="NCBI Taxonomy" id="1291743"/>
    <lineage>
        <taxon>Bacteria</taxon>
        <taxon>Bacillati</taxon>
        <taxon>Bacillota</taxon>
        <taxon>Bacilli</taxon>
        <taxon>Lactobacillales</taxon>
        <taxon>Lactobacillaceae</taxon>
        <taxon>Secundilactobacillus</taxon>
    </lineage>
</organism>
<dbReference type="SUPFAM" id="SSF52540">
    <property type="entry name" value="P-loop containing nucleoside triphosphate hydrolases"/>
    <property type="match status" value="2"/>
</dbReference>
<dbReference type="InterPro" id="IPR006054">
    <property type="entry name" value="DnaQ"/>
</dbReference>
<dbReference type="Gene3D" id="3.30.420.10">
    <property type="entry name" value="Ribonuclease H-like superfamily/Ribonuclease H"/>
    <property type="match status" value="1"/>
</dbReference>
<dbReference type="InterPro" id="IPR011545">
    <property type="entry name" value="DEAD/DEAH_box_helicase_dom"/>
</dbReference>
<evidence type="ECO:0000256" key="4">
    <source>
        <dbReference type="ARBA" id="ARBA00022722"/>
    </source>
</evidence>